<gene>
    <name evidence="3" type="ordered locus">PSPTO_3485</name>
</gene>
<dbReference type="Proteomes" id="UP000002515">
    <property type="component" value="Chromosome"/>
</dbReference>
<dbReference type="PANTHER" id="PTHR45856:SF24">
    <property type="entry name" value="FUNGAL LIPASE-LIKE DOMAIN-CONTAINING PROTEIN"/>
    <property type="match status" value="1"/>
</dbReference>
<dbReference type="ESTHER" id="psesy-PSPTO3485">
    <property type="family name" value="Lipase_3"/>
</dbReference>
<evidence type="ECO:0000256" key="1">
    <source>
        <dbReference type="SAM" id="Coils"/>
    </source>
</evidence>
<dbReference type="Pfam" id="PF01764">
    <property type="entry name" value="Lipase_3"/>
    <property type="match status" value="1"/>
</dbReference>
<dbReference type="GO" id="GO:0006629">
    <property type="term" value="P:lipid metabolic process"/>
    <property type="evidence" value="ECO:0007669"/>
    <property type="project" value="InterPro"/>
</dbReference>
<dbReference type="EMBL" id="AE016853">
    <property type="protein sequence ID" value="AAO56960.1"/>
    <property type="molecule type" value="Genomic_DNA"/>
</dbReference>
<dbReference type="PATRIC" id="fig|223283.9.peg.3567"/>
<dbReference type="SUPFAM" id="SSF53474">
    <property type="entry name" value="alpha/beta-Hydrolases"/>
    <property type="match status" value="1"/>
</dbReference>
<dbReference type="KEGG" id="pst:PSPTO_3485"/>
<dbReference type="InterPro" id="IPR051218">
    <property type="entry name" value="Sec_MonoDiacylglyc_Lipase"/>
</dbReference>
<feature type="domain" description="Fungal lipase-type" evidence="2">
    <location>
        <begin position="368"/>
        <end position="493"/>
    </location>
</feature>
<organism evidence="3 4">
    <name type="scientific">Pseudomonas syringae pv. tomato (strain ATCC BAA-871 / DC3000)</name>
    <dbReference type="NCBI Taxonomy" id="223283"/>
    <lineage>
        <taxon>Bacteria</taxon>
        <taxon>Pseudomonadati</taxon>
        <taxon>Pseudomonadota</taxon>
        <taxon>Gammaproteobacteria</taxon>
        <taxon>Pseudomonadales</taxon>
        <taxon>Pseudomonadaceae</taxon>
        <taxon>Pseudomonas</taxon>
    </lineage>
</organism>
<name>Q87ZE4_PSESM</name>
<dbReference type="HOGENOM" id="CLU_023033_0_0_6"/>
<proteinExistence type="predicted"/>
<accession>Q87ZE4</accession>
<keyword evidence="1" id="KW-0175">Coiled coil</keyword>
<dbReference type="RefSeq" id="WP_011104583.1">
    <property type="nucleotide sequence ID" value="NC_004578.1"/>
</dbReference>
<dbReference type="InterPro" id="IPR029058">
    <property type="entry name" value="AB_hydrolase_fold"/>
</dbReference>
<reference evidence="3 4" key="1">
    <citation type="journal article" date="2003" name="Proc. Natl. Acad. Sci. U.S.A.">
        <title>The complete genome sequence of the Arabidopsis and tomato pathogen Pseudomonas syringae pv. tomato DC3000.</title>
        <authorList>
            <person name="Buell C.R."/>
            <person name="Joardar V."/>
            <person name="Lindeberg M."/>
            <person name="Selengut J."/>
            <person name="Paulsen I.T."/>
            <person name="Gwinn M.L."/>
            <person name="Dodson R.J."/>
            <person name="Deboy R.T."/>
            <person name="Durkin A.S."/>
            <person name="Kolonay J.F."/>
            <person name="Madupu R."/>
            <person name="Daugherty S."/>
            <person name="Brinkac L."/>
            <person name="Beanan M.J."/>
            <person name="Haft D.H."/>
            <person name="Nelson W.C."/>
            <person name="Davidsen T."/>
            <person name="Zafar N."/>
            <person name="Zhou L."/>
            <person name="Liu J."/>
            <person name="Yuan Q."/>
            <person name="Khouri H."/>
            <person name="Fedorova N."/>
            <person name="Tran B."/>
            <person name="Russell D."/>
            <person name="Berry K."/>
            <person name="Utterback T."/>
            <person name="Van Aken S.E."/>
            <person name="Feldblyum T.V."/>
            <person name="D'Ascenzo M."/>
            <person name="Deng W.L."/>
            <person name="Ramos A.R."/>
            <person name="Alfano J.R."/>
            <person name="Cartinhour S."/>
            <person name="Chatterjee A.K."/>
            <person name="Delaney T.P."/>
            <person name="Lazarowitz S.G."/>
            <person name="Martin G.B."/>
            <person name="Schneider D.J."/>
            <person name="Tang X."/>
            <person name="Bender C.L."/>
            <person name="White O."/>
            <person name="Fraser C.M."/>
            <person name="Collmer A."/>
        </authorList>
    </citation>
    <scope>NUCLEOTIDE SEQUENCE [LARGE SCALE GENOMIC DNA]</scope>
    <source>
        <strain evidence="4">ATCC BAA-871 / DC3000</strain>
    </source>
</reference>
<evidence type="ECO:0000313" key="3">
    <source>
        <dbReference type="EMBL" id="AAO56960.1"/>
    </source>
</evidence>
<sequence>MTVQSIKTWEKPFFNNRIHACPMSGHSVSFQLVDEFGDGKPYAGLAYEVIDYEGVLYSGKLDANGSGKVDNHYCGPVVLKTCEEYVGEDDFYTALSGRGSYPLPITELQVRAEKTRFSNKSGVRTRSNPAQSEADAFCQVEVSELVKHACHLPPIVDRNFPPNEYVRNLMQTPPEDVGAGESGFGPKPARVYGIGLLPNKHHVLEVRPLRALRPALSTDSEFCALNLYQLALMATLSYSDFGQKPDLFKVKSDSDEAYVVEADTVSFPLQPSVGNWFGNTLSKFEELWQVDAAQAGGKNYYPLYEEVAYSKRLEIVPFDPDLYPEVNRPSLGDDQEHPAKIHFFDDTTSKNGTDTQAFITHHDEIVLLSVRGTASTSDAFRDLDAAQVPFEEGVGKVHNGFYGSAKAVINFVTSYLDRFHVGQKVIVTGHSLGGAVAFLVAEMLRRRKGYDYDIVLYTYGAPRAVDETFATAATALIHHRTVNHTDPVPSVPTTWMNTSKPVYITGAIVTFVNVPIGLALFGGGIANLTGEPYTHHGKLRHFMPVSFADGHKSSIIWEPGCDTITEHAACTVALQQKSGLPKRGGTLRQIIDNANHKMVVSYIPACWAVLRRYQESQEFKRSLVTEREFRWVDDALESISLQLQAKERQFTMQALESQVEAQKQALRDERSKIQETRDRLGTLRFTKATETQVYGLAAAVPEALAVNLERWRLHAINTTLEQLAMAPPDADSHDRAVASITGGHIIGAPSHFDVDSFA</sequence>
<dbReference type="AlphaFoldDB" id="Q87ZE4"/>
<evidence type="ECO:0000259" key="2">
    <source>
        <dbReference type="Pfam" id="PF01764"/>
    </source>
</evidence>
<dbReference type="OrthoDB" id="5562330at2"/>
<dbReference type="InterPro" id="IPR002921">
    <property type="entry name" value="Fungal_lipase-type"/>
</dbReference>
<dbReference type="GeneID" id="1185150"/>
<dbReference type="eggNOG" id="COG3675">
    <property type="taxonomic scope" value="Bacteria"/>
</dbReference>
<evidence type="ECO:0000313" key="4">
    <source>
        <dbReference type="Proteomes" id="UP000002515"/>
    </source>
</evidence>
<dbReference type="STRING" id="223283.PSPTO_3485"/>
<dbReference type="PANTHER" id="PTHR45856">
    <property type="entry name" value="ALPHA/BETA-HYDROLASES SUPERFAMILY PROTEIN"/>
    <property type="match status" value="1"/>
</dbReference>
<keyword evidence="4" id="KW-1185">Reference proteome</keyword>
<dbReference type="Gene3D" id="3.40.50.1820">
    <property type="entry name" value="alpha/beta hydrolase"/>
    <property type="match status" value="1"/>
</dbReference>
<protein>
    <submittedName>
        <fullName evidence="3">Lipase family protein</fullName>
    </submittedName>
</protein>
<feature type="coiled-coil region" evidence="1">
    <location>
        <begin position="652"/>
        <end position="679"/>
    </location>
</feature>
<dbReference type="CDD" id="cd00519">
    <property type="entry name" value="Lipase_3"/>
    <property type="match status" value="1"/>
</dbReference>